<dbReference type="Proteomes" id="UP000185093">
    <property type="component" value="Unassembled WGS sequence"/>
</dbReference>
<dbReference type="Pfam" id="PF03787">
    <property type="entry name" value="RAMPs"/>
    <property type="match status" value="1"/>
</dbReference>
<proteinExistence type="predicted"/>
<feature type="domain" description="CRISPR type III-associated protein" evidence="2">
    <location>
        <begin position="7"/>
        <end position="227"/>
    </location>
</feature>
<evidence type="ECO:0000256" key="1">
    <source>
        <dbReference type="ARBA" id="ARBA00023118"/>
    </source>
</evidence>
<keyword evidence="4" id="KW-1185">Reference proteome</keyword>
<evidence type="ECO:0000313" key="4">
    <source>
        <dbReference type="Proteomes" id="UP000185093"/>
    </source>
</evidence>
<organism evidence="3 4">
    <name type="scientific">Acetomicrobium flavidum</name>
    <dbReference type="NCBI Taxonomy" id="49896"/>
    <lineage>
        <taxon>Bacteria</taxon>
        <taxon>Thermotogati</taxon>
        <taxon>Synergistota</taxon>
        <taxon>Synergistia</taxon>
        <taxon>Synergistales</taxon>
        <taxon>Acetomicrobiaceae</taxon>
        <taxon>Acetomicrobium</taxon>
    </lineage>
</organism>
<name>A0ABY1JG50_9BACT</name>
<dbReference type="InterPro" id="IPR005537">
    <property type="entry name" value="RAMP_III_fam"/>
</dbReference>
<gene>
    <name evidence="3" type="ORF">SAMN05444368_1994</name>
</gene>
<dbReference type="EMBL" id="FSQZ01000001">
    <property type="protein sequence ID" value="SIN79777.1"/>
    <property type="molecule type" value="Genomic_DNA"/>
</dbReference>
<dbReference type="InterPro" id="IPR007522">
    <property type="entry name" value="CRISPR-assoc_prot_TM1795"/>
</dbReference>
<sequence>MSQKIVTCKVVTPMFSRGAEEPIYDKNANASVYPFELRPQSVKGVLRFWFRAVAPLVIDVHKLKTTKDDKDEKMDSKRYNQKGNDKNYDGLKLIESLIFGSQDVKAPFGLTVEWNDRGKPIGFFNKEDKKCKFFSNIFGTFDKNAESTNSRPKKFRFENVNYALYGLYDSSSENEHMYSFLPANSTLNITFFIKDESVWPILQGLLKLVSVFSGFGAKTRKGFGEFEIIKITGDDGSQEATFSRDSFFCAKNSDEACVKKFINEVANSISKFAETYNERHKDSSFILEQTKFNDVPEFPNFTDNIIYVPHNLSCQSTKFLFERLYKTTKDHKGLYPQAKQELRKCESRDCINDLISALEGQKEKEKVKIPPTILGLPLQYYNLKPKKTKIKDFNKLKITIYSSLAGLADDETGRKASPLFVSIHRRNDKWFPVFLILPSQMTNKRLDDGIILEREVSFDNHSGPNNSNQSENKSTQCSINEDFTITAYEDFKKLKEILEKISQGGR</sequence>
<keyword evidence="1" id="KW-0051">Antiviral defense</keyword>
<accession>A0ABY1JG50</accession>
<evidence type="ECO:0000313" key="3">
    <source>
        <dbReference type="EMBL" id="SIN79777.1"/>
    </source>
</evidence>
<comment type="caution">
    <text evidence="3">The sequence shown here is derived from an EMBL/GenBank/DDBJ whole genome shotgun (WGS) entry which is preliminary data.</text>
</comment>
<dbReference type="RefSeq" id="WP_143228377.1">
    <property type="nucleotide sequence ID" value="NZ_FSQZ01000001.1"/>
</dbReference>
<dbReference type="NCBIfam" id="TIGR01894">
    <property type="entry name" value="cas_TM1795_cmr1"/>
    <property type="match status" value="1"/>
</dbReference>
<evidence type="ECO:0000259" key="2">
    <source>
        <dbReference type="Pfam" id="PF03787"/>
    </source>
</evidence>
<protein>
    <submittedName>
        <fullName evidence="3">CRISPR-associated protein Cmr1</fullName>
    </submittedName>
</protein>
<reference evidence="3 4" key="1">
    <citation type="submission" date="2016-11" db="EMBL/GenBank/DDBJ databases">
        <authorList>
            <person name="Varghese N."/>
            <person name="Submissions S."/>
        </authorList>
    </citation>
    <scope>NUCLEOTIDE SEQUENCE [LARGE SCALE GENOMIC DNA]</scope>
    <source>
        <strain evidence="3 4">DSM 20664</strain>
    </source>
</reference>